<feature type="transmembrane region" description="Helical" evidence="12">
    <location>
        <begin position="109"/>
        <end position="130"/>
    </location>
</feature>
<keyword evidence="14" id="KW-1185">Reference proteome</keyword>
<dbReference type="InterPro" id="IPR050450">
    <property type="entry name" value="COX15/CtaA_HemeA_synthase"/>
</dbReference>
<dbReference type="RefSeq" id="WP_111373431.1">
    <property type="nucleotide sequence ID" value="NZ_CP029480.1"/>
</dbReference>
<evidence type="ECO:0000256" key="12">
    <source>
        <dbReference type="SAM" id="Phobius"/>
    </source>
</evidence>
<name>A0A2Z4GGY7_9BACT</name>
<dbReference type="GO" id="GO:0006784">
    <property type="term" value="P:heme A biosynthetic process"/>
    <property type="evidence" value="ECO:0007669"/>
    <property type="project" value="InterPro"/>
</dbReference>
<evidence type="ECO:0000256" key="2">
    <source>
        <dbReference type="ARBA" id="ARBA00022475"/>
    </source>
</evidence>
<feature type="transmembrane region" description="Helical" evidence="12">
    <location>
        <begin position="284"/>
        <end position="304"/>
    </location>
</feature>
<dbReference type="GO" id="GO:0046872">
    <property type="term" value="F:metal ion binding"/>
    <property type="evidence" value="ECO:0007669"/>
    <property type="project" value="UniProtKB-KW"/>
</dbReference>
<dbReference type="OrthoDB" id="1447144at2"/>
<sequence length="312" mass="34381">MYKSFAIITIVAVYILILVGGIVRATGSGMGCPDWPKCFGTWIPPTSVEQLPGNYQEVFGEKLKGEVEFSAVKTWTEYINRLLGVLIGFFIFITLVLSFKEYRGRGTGVIKYSLIAFFLVGAQGFLGSIVVSTELHPGLVSVHMLVAIVIVLCLIYALFLAYRNDSKVVMAENRSLRFLALILLILSVGQLVLGTQIREMVDKLSFGHQPRSEWVDSLLGGQFFIHIFLGIVLLGVHVVFYRGGRKVLSSWGLGILKTLLAVVILEFIFGAILGVFNIPAFAQPIHLTFATLIIGLQFALFLVFGKSKVSLN</sequence>
<dbReference type="GO" id="GO:0016491">
    <property type="term" value="F:oxidoreductase activity"/>
    <property type="evidence" value="ECO:0007669"/>
    <property type="project" value="UniProtKB-KW"/>
</dbReference>
<evidence type="ECO:0000256" key="10">
    <source>
        <dbReference type="ARBA" id="ARBA00023157"/>
    </source>
</evidence>
<keyword evidence="3 12" id="KW-0812">Transmembrane</keyword>
<evidence type="ECO:0000313" key="13">
    <source>
        <dbReference type="EMBL" id="AWW00064.1"/>
    </source>
</evidence>
<evidence type="ECO:0000256" key="5">
    <source>
        <dbReference type="ARBA" id="ARBA00022989"/>
    </source>
</evidence>
<proteinExistence type="predicted"/>
<evidence type="ECO:0000313" key="14">
    <source>
        <dbReference type="Proteomes" id="UP000249873"/>
    </source>
</evidence>
<evidence type="ECO:0000256" key="8">
    <source>
        <dbReference type="ARBA" id="ARBA00023133"/>
    </source>
</evidence>
<organism evidence="13 14">
    <name type="scientific">Arcticibacterium luteifluviistationis</name>
    <dbReference type="NCBI Taxonomy" id="1784714"/>
    <lineage>
        <taxon>Bacteria</taxon>
        <taxon>Pseudomonadati</taxon>
        <taxon>Bacteroidota</taxon>
        <taxon>Cytophagia</taxon>
        <taxon>Cytophagales</taxon>
        <taxon>Leadbetterellaceae</taxon>
        <taxon>Arcticibacterium</taxon>
    </lineage>
</organism>
<evidence type="ECO:0000256" key="1">
    <source>
        <dbReference type="ARBA" id="ARBA00004141"/>
    </source>
</evidence>
<comment type="subcellular location">
    <subcellularLocation>
        <location evidence="1">Membrane</location>
        <topology evidence="1">Multi-pass membrane protein</topology>
    </subcellularLocation>
</comment>
<dbReference type="AlphaFoldDB" id="A0A2Z4GGY7"/>
<evidence type="ECO:0000256" key="9">
    <source>
        <dbReference type="ARBA" id="ARBA00023136"/>
    </source>
</evidence>
<keyword evidence="2" id="KW-1003">Cell membrane</keyword>
<feature type="transmembrane region" description="Helical" evidence="12">
    <location>
        <begin position="217"/>
        <end position="241"/>
    </location>
</feature>
<feature type="transmembrane region" description="Helical" evidence="12">
    <location>
        <begin position="78"/>
        <end position="97"/>
    </location>
</feature>
<protein>
    <submittedName>
        <fullName evidence="13">Heme A synthase</fullName>
    </submittedName>
</protein>
<dbReference type="KEGG" id="als:DJ013_18580"/>
<feature type="transmembrane region" description="Helical" evidence="12">
    <location>
        <begin position="142"/>
        <end position="163"/>
    </location>
</feature>
<dbReference type="PANTHER" id="PTHR35457:SF1">
    <property type="entry name" value="HEME A SYNTHASE"/>
    <property type="match status" value="1"/>
</dbReference>
<feature type="transmembrane region" description="Helical" evidence="12">
    <location>
        <begin position="175"/>
        <end position="197"/>
    </location>
</feature>
<comment type="pathway">
    <text evidence="11">Porphyrin-containing compound metabolism.</text>
</comment>
<evidence type="ECO:0000256" key="11">
    <source>
        <dbReference type="ARBA" id="ARBA00023444"/>
    </source>
</evidence>
<accession>A0A2Z4GGY7</accession>
<evidence type="ECO:0000256" key="6">
    <source>
        <dbReference type="ARBA" id="ARBA00023002"/>
    </source>
</evidence>
<reference evidence="13 14" key="1">
    <citation type="submission" date="2018-05" db="EMBL/GenBank/DDBJ databases">
        <title>Complete genome sequence of Arcticibacterium luteifluviistationis SM1504T, a cytophagaceae bacterium isolated from Arctic surface seawater.</title>
        <authorList>
            <person name="Li Y."/>
            <person name="Qin Q.-L."/>
        </authorList>
    </citation>
    <scope>NUCLEOTIDE SEQUENCE [LARGE SCALE GENOMIC DNA]</scope>
    <source>
        <strain evidence="13 14">SM1504</strain>
    </source>
</reference>
<evidence type="ECO:0000256" key="4">
    <source>
        <dbReference type="ARBA" id="ARBA00022723"/>
    </source>
</evidence>
<feature type="transmembrane region" description="Helical" evidence="12">
    <location>
        <begin position="7"/>
        <end position="27"/>
    </location>
</feature>
<keyword evidence="9 12" id="KW-0472">Membrane</keyword>
<evidence type="ECO:0000256" key="3">
    <source>
        <dbReference type="ARBA" id="ARBA00022692"/>
    </source>
</evidence>
<dbReference type="PANTHER" id="PTHR35457">
    <property type="entry name" value="HEME A SYNTHASE"/>
    <property type="match status" value="1"/>
</dbReference>
<dbReference type="Proteomes" id="UP000249873">
    <property type="component" value="Chromosome"/>
</dbReference>
<evidence type="ECO:0000256" key="7">
    <source>
        <dbReference type="ARBA" id="ARBA00023004"/>
    </source>
</evidence>
<keyword evidence="10" id="KW-1015">Disulfide bond</keyword>
<dbReference type="EMBL" id="CP029480">
    <property type="protein sequence ID" value="AWW00064.1"/>
    <property type="molecule type" value="Genomic_DNA"/>
</dbReference>
<keyword evidence="5 12" id="KW-1133">Transmembrane helix</keyword>
<gene>
    <name evidence="13" type="ORF">DJ013_18580</name>
</gene>
<keyword evidence="8" id="KW-0350">Heme biosynthesis</keyword>
<dbReference type="Pfam" id="PF02628">
    <property type="entry name" value="COX15-CtaA"/>
    <property type="match status" value="1"/>
</dbReference>
<keyword evidence="7" id="KW-0408">Iron</keyword>
<dbReference type="InterPro" id="IPR003780">
    <property type="entry name" value="COX15/CtaA_fam"/>
</dbReference>
<dbReference type="GO" id="GO:0016020">
    <property type="term" value="C:membrane"/>
    <property type="evidence" value="ECO:0007669"/>
    <property type="project" value="UniProtKB-SubCell"/>
</dbReference>
<keyword evidence="4" id="KW-0479">Metal-binding</keyword>
<feature type="transmembrane region" description="Helical" evidence="12">
    <location>
        <begin position="253"/>
        <end position="278"/>
    </location>
</feature>
<keyword evidence="6" id="KW-0560">Oxidoreductase</keyword>